<reference evidence="1" key="1">
    <citation type="journal article" date="2019" name="Sci. Rep.">
        <title>Draft genome of Tanacetum cinerariifolium, the natural source of mosquito coil.</title>
        <authorList>
            <person name="Yamashiro T."/>
            <person name="Shiraishi A."/>
            <person name="Satake H."/>
            <person name="Nakayama K."/>
        </authorList>
    </citation>
    <scope>NUCLEOTIDE SEQUENCE</scope>
</reference>
<comment type="caution">
    <text evidence="1">The sequence shown here is derived from an EMBL/GenBank/DDBJ whole genome shotgun (WGS) entry which is preliminary data.</text>
</comment>
<organism evidence="1">
    <name type="scientific">Tanacetum cinerariifolium</name>
    <name type="common">Dalmatian daisy</name>
    <name type="synonym">Chrysanthemum cinerariifolium</name>
    <dbReference type="NCBI Taxonomy" id="118510"/>
    <lineage>
        <taxon>Eukaryota</taxon>
        <taxon>Viridiplantae</taxon>
        <taxon>Streptophyta</taxon>
        <taxon>Embryophyta</taxon>
        <taxon>Tracheophyta</taxon>
        <taxon>Spermatophyta</taxon>
        <taxon>Magnoliopsida</taxon>
        <taxon>eudicotyledons</taxon>
        <taxon>Gunneridae</taxon>
        <taxon>Pentapetalae</taxon>
        <taxon>asterids</taxon>
        <taxon>campanulids</taxon>
        <taxon>Asterales</taxon>
        <taxon>Asteraceae</taxon>
        <taxon>Asteroideae</taxon>
        <taxon>Anthemideae</taxon>
        <taxon>Anthemidinae</taxon>
        <taxon>Tanacetum</taxon>
    </lineage>
</organism>
<evidence type="ECO:0000313" key="1">
    <source>
        <dbReference type="EMBL" id="GFC83938.1"/>
    </source>
</evidence>
<dbReference type="AlphaFoldDB" id="A0A699REW8"/>
<feature type="non-terminal residue" evidence="1">
    <location>
        <position position="1"/>
    </location>
</feature>
<evidence type="ECO:0008006" key="2">
    <source>
        <dbReference type="Google" id="ProtNLM"/>
    </source>
</evidence>
<gene>
    <name evidence="1" type="ORF">Tci_855908</name>
</gene>
<proteinExistence type="predicted"/>
<protein>
    <recommendedName>
        <fullName evidence="2">Reverse transcriptase domain-containing protein</fullName>
    </recommendedName>
</protein>
<dbReference type="EMBL" id="BKCJ011092065">
    <property type="protein sequence ID" value="GFC83938.1"/>
    <property type="molecule type" value="Genomic_DNA"/>
</dbReference>
<accession>A0A699REW8</accession>
<sequence length="116" mass="12851">GNGNYGNNNRNGNQNGMNRGGGGFGLVAKVCTYKDFLNCQPCNFHGTKGVVGLASALTCWNSHVRTIGINEVYGMSWNDLMKLMIKVYCPRNEIQKLENELLNLCVKETDIIGYTR</sequence>
<name>A0A699REW8_TANCI</name>